<evidence type="ECO:0000313" key="1">
    <source>
        <dbReference type="EMBL" id="KKN20570.1"/>
    </source>
</evidence>
<protein>
    <submittedName>
        <fullName evidence="1">Uncharacterized protein</fullName>
    </submittedName>
</protein>
<organism evidence="1">
    <name type="scientific">marine sediment metagenome</name>
    <dbReference type="NCBI Taxonomy" id="412755"/>
    <lineage>
        <taxon>unclassified sequences</taxon>
        <taxon>metagenomes</taxon>
        <taxon>ecological metagenomes</taxon>
    </lineage>
</organism>
<accession>A0A0F9NM12</accession>
<dbReference type="EMBL" id="LAZR01003229">
    <property type="protein sequence ID" value="KKN20570.1"/>
    <property type="molecule type" value="Genomic_DNA"/>
</dbReference>
<name>A0A0F9NM12_9ZZZZ</name>
<proteinExistence type="predicted"/>
<sequence>MIEVLSKIFSKLDLSWIDSIEEIDASREFFEVLTNFPNLMPIFQEGKVIDEGEFKRTVRHIFRLFKVYFLFRKDDYFHDTLSRKSIETIRKKLLYQNSQNELIIPIILMYHDIGRLIDKNDHSIQSFQLVSRLNLFEPFALSTSEKLLVKLLIKYHLLFAKIYTGESTYFGIYALLKDPEFVELTSDENFINRFVDLLEIFTYIDILGYSYAKIYDHYIKYYNEINLRLKNILNCLPDKKSALIRAKEYSQEWLEWRLAGALRIFQFVETKPYLTEEFYFQKLKESIKTTENKLLSTLTWELITKNYLTQSYKIQLNYSLAFLMILAFSSFQRMGLKINSGISYKLILFWTLLCKEIISRSEIEEESPWNVFFEGMPHWSKINISVINMLNDQTIEKIIHNSKQKYDKSNEEHYLYLDFNQVFK</sequence>
<dbReference type="AlphaFoldDB" id="A0A0F9NM12"/>
<comment type="caution">
    <text evidence="1">The sequence shown here is derived from an EMBL/GenBank/DDBJ whole genome shotgun (WGS) entry which is preliminary data.</text>
</comment>
<reference evidence="1" key="1">
    <citation type="journal article" date="2015" name="Nature">
        <title>Complex archaea that bridge the gap between prokaryotes and eukaryotes.</title>
        <authorList>
            <person name="Spang A."/>
            <person name="Saw J.H."/>
            <person name="Jorgensen S.L."/>
            <person name="Zaremba-Niedzwiedzka K."/>
            <person name="Martijn J."/>
            <person name="Lind A.E."/>
            <person name="van Eijk R."/>
            <person name="Schleper C."/>
            <person name="Guy L."/>
            <person name="Ettema T.J."/>
        </authorList>
    </citation>
    <scope>NUCLEOTIDE SEQUENCE</scope>
</reference>
<gene>
    <name evidence="1" type="ORF">LCGC14_0934240</name>
</gene>